<reference evidence="3 4" key="1">
    <citation type="submission" date="2021-03" db="EMBL/GenBank/DDBJ databases">
        <authorList>
            <person name="Peeters C."/>
        </authorList>
    </citation>
    <scope>NUCLEOTIDE SEQUENCE [LARGE SCALE GENOMIC DNA]</scope>
    <source>
        <strain evidence="3 4">LMG 26411</strain>
    </source>
</reference>
<evidence type="ECO:0000313" key="3">
    <source>
        <dbReference type="EMBL" id="CAG2159211.1"/>
    </source>
</evidence>
<dbReference type="Proteomes" id="UP000672657">
    <property type="component" value="Unassembled WGS sequence"/>
</dbReference>
<dbReference type="InterPro" id="IPR027417">
    <property type="entry name" value="P-loop_NTPase"/>
</dbReference>
<dbReference type="EMBL" id="CAJPVI010000056">
    <property type="protein sequence ID" value="CAG2159211.1"/>
    <property type="molecule type" value="Genomic_DNA"/>
</dbReference>
<evidence type="ECO:0000256" key="1">
    <source>
        <dbReference type="SAM" id="MobiDB-lite"/>
    </source>
</evidence>
<dbReference type="Gene3D" id="3.40.50.300">
    <property type="entry name" value="P-loop containing nucleotide triphosphate hydrolases"/>
    <property type="match status" value="1"/>
</dbReference>
<keyword evidence="4" id="KW-1185">Reference proteome</keyword>
<evidence type="ECO:0000259" key="2">
    <source>
        <dbReference type="Pfam" id="PF13401"/>
    </source>
</evidence>
<dbReference type="SUPFAM" id="SSF52540">
    <property type="entry name" value="P-loop containing nucleoside triphosphate hydrolases"/>
    <property type="match status" value="1"/>
</dbReference>
<protein>
    <recommendedName>
        <fullName evidence="2">ORC1/DEAH AAA+ ATPase domain-containing protein</fullName>
    </recommendedName>
</protein>
<organism evidence="3 4">
    <name type="scientific">Cupriavidus numazuensis</name>
    <dbReference type="NCBI Taxonomy" id="221992"/>
    <lineage>
        <taxon>Bacteria</taxon>
        <taxon>Pseudomonadati</taxon>
        <taxon>Pseudomonadota</taxon>
        <taxon>Betaproteobacteria</taxon>
        <taxon>Burkholderiales</taxon>
        <taxon>Burkholderiaceae</taxon>
        <taxon>Cupriavidus</taxon>
    </lineage>
</organism>
<name>A0ABM8TSB0_9BURK</name>
<proteinExistence type="predicted"/>
<feature type="region of interest" description="Disordered" evidence="1">
    <location>
        <begin position="482"/>
        <end position="509"/>
    </location>
</feature>
<comment type="caution">
    <text evidence="3">The sequence shown here is derived from an EMBL/GenBank/DDBJ whole genome shotgun (WGS) entry which is preliminary data.</text>
</comment>
<evidence type="ECO:0000313" key="4">
    <source>
        <dbReference type="Proteomes" id="UP000672657"/>
    </source>
</evidence>
<gene>
    <name evidence="3" type="ORF">LMG26411_06524</name>
</gene>
<feature type="domain" description="ORC1/DEAH AAA+ ATPase" evidence="2">
    <location>
        <begin position="137"/>
        <end position="277"/>
    </location>
</feature>
<dbReference type="InterPro" id="IPR049945">
    <property type="entry name" value="AAA_22"/>
</dbReference>
<dbReference type="RefSeq" id="WP_211957349.1">
    <property type="nucleotide sequence ID" value="NZ_CAJPVI010000056.1"/>
</dbReference>
<accession>A0ABM8TSB0</accession>
<sequence length="509" mass="57227">MMNDKIPSVAEVLGLEVGESSILEELPCLLDSESYETLISVYPEYKESERRLPKSSRIALLNTIETFFQTMEHHYEVIDTIYTCLVAGYQYREQMGVTRGKGRVQWLRRRTDDEFSIGTEVNRPLEGPESAPFGSPMACLLGISGLGKSRTIKRALEFLPVKIVLPDGTLHFPCIYVQCAHDGQLKGTLKSVFRAIHKAGGPDYLSLMGSNPTVERLKDKLIKVIGIHLIGIIVIDEIQNGLVQKGIHQLAVVNCFVELNNTAQVPIFFVGTPSMKSMVADTVYGLRRAGKNGAIFWEPCDLNGNWENFISALWIYQWTSKYTKFTGELSYLMHDLSQGIFGIAVSLFILTQRRAIENDIDRITPDLLREIAEEKLFMVAPALQALRTNDTVAMAKYTDLLDQGQTGLHKSSRSTPDIPDAGEEYRAKCHSKAQYEDAKLFIEKNLNSDKQAIIDLQTIYTQDPNLRSSTLVHKVHKLMLARQKRAREGRSSDATQGSRTWHGPRGQRS</sequence>
<dbReference type="Pfam" id="PF13401">
    <property type="entry name" value="AAA_22"/>
    <property type="match status" value="1"/>
</dbReference>